<comment type="caution">
    <text evidence="2">The sequence shown here is derived from an EMBL/GenBank/DDBJ whole genome shotgun (WGS) entry which is preliminary data.</text>
</comment>
<proteinExistence type="predicted"/>
<accession>X1F1I7</accession>
<name>X1F1I7_9ZZZZ</name>
<protein>
    <recommendedName>
        <fullName evidence="1">Endoribonuclease YicC-like C-terminal domain-containing protein</fullName>
    </recommendedName>
</protein>
<dbReference type="InterPro" id="IPR013551">
    <property type="entry name" value="YicC-like_C"/>
</dbReference>
<feature type="domain" description="Endoribonuclease YicC-like C-terminal" evidence="1">
    <location>
        <begin position="2"/>
        <end position="87"/>
    </location>
</feature>
<dbReference type="PANTHER" id="PTHR30636">
    <property type="entry name" value="UPF0701 PROTEIN YICC"/>
    <property type="match status" value="1"/>
</dbReference>
<dbReference type="PANTHER" id="PTHR30636:SF3">
    <property type="entry name" value="UPF0701 PROTEIN YICC"/>
    <property type="match status" value="1"/>
</dbReference>
<reference evidence="2" key="1">
    <citation type="journal article" date="2014" name="Front. Microbiol.">
        <title>High frequency of phylogenetically diverse reductive dehalogenase-homologous genes in deep subseafloor sedimentary metagenomes.</title>
        <authorList>
            <person name="Kawai M."/>
            <person name="Futagami T."/>
            <person name="Toyoda A."/>
            <person name="Takaki Y."/>
            <person name="Nishi S."/>
            <person name="Hori S."/>
            <person name="Arai W."/>
            <person name="Tsubouchi T."/>
            <person name="Morono Y."/>
            <person name="Uchiyama I."/>
            <person name="Ito T."/>
            <person name="Fujiyama A."/>
            <person name="Inagaki F."/>
            <person name="Takami H."/>
        </authorList>
    </citation>
    <scope>NUCLEOTIDE SEQUENCE</scope>
    <source>
        <strain evidence="2">Expedition CK06-06</strain>
    </source>
</reference>
<dbReference type="GO" id="GO:0004521">
    <property type="term" value="F:RNA endonuclease activity"/>
    <property type="evidence" value="ECO:0007669"/>
    <property type="project" value="InterPro"/>
</dbReference>
<dbReference type="InterPro" id="IPR005229">
    <property type="entry name" value="YicC/YloC-like"/>
</dbReference>
<organism evidence="2">
    <name type="scientific">marine sediment metagenome</name>
    <dbReference type="NCBI Taxonomy" id="412755"/>
    <lineage>
        <taxon>unclassified sequences</taxon>
        <taxon>metagenomes</taxon>
        <taxon>ecological metagenomes</taxon>
    </lineage>
</organism>
<evidence type="ECO:0000313" key="2">
    <source>
        <dbReference type="EMBL" id="GAH39456.1"/>
    </source>
</evidence>
<dbReference type="EMBL" id="BARU01006969">
    <property type="protein sequence ID" value="GAH39456.1"/>
    <property type="molecule type" value="Genomic_DNA"/>
</dbReference>
<evidence type="ECO:0000259" key="1">
    <source>
        <dbReference type="Pfam" id="PF08340"/>
    </source>
</evidence>
<gene>
    <name evidence="2" type="ORF">S03H2_13738</name>
</gene>
<dbReference type="AlphaFoldDB" id="X1F1I7"/>
<sequence length="87" mass="10123">MLNELSSLSWRGDISEEILRLRSHLDQFHTTLKNQGPIGNKLKFILQELQREINTIGAKSVTFTISNFVVQIKEDLERIREISQNIE</sequence>
<dbReference type="Pfam" id="PF08340">
    <property type="entry name" value="YicC-like_C"/>
    <property type="match status" value="1"/>
</dbReference>